<dbReference type="InterPro" id="IPR023214">
    <property type="entry name" value="HAD_sf"/>
</dbReference>
<evidence type="ECO:0000313" key="3">
    <source>
        <dbReference type="Proteomes" id="UP001200313"/>
    </source>
</evidence>
<protein>
    <submittedName>
        <fullName evidence="2">HAD-IIB family hydrolase</fullName>
    </submittedName>
</protein>
<dbReference type="Proteomes" id="UP001204562">
    <property type="component" value="Unassembled WGS sequence"/>
</dbReference>
<dbReference type="PANTHER" id="PTHR10000">
    <property type="entry name" value="PHOSPHOSERINE PHOSPHATASE"/>
    <property type="match status" value="1"/>
</dbReference>
<reference evidence="2" key="2">
    <citation type="submission" date="2022-06" db="EMBL/GenBank/DDBJ databases">
        <title>Isolation of gut microbiota from human fecal samples.</title>
        <authorList>
            <person name="Pamer E.G."/>
            <person name="Barat B."/>
            <person name="Waligurski E."/>
            <person name="Medina S."/>
            <person name="Paddock L."/>
            <person name="Mostad J."/>
        </authorList>
    </citation>
    <scope>NUCLEOTIDE SEQUENCE</scope>
    <source>
        <strain evidence="2">DFI.9.91</strain>
    </source>
</reference>
<sequence>MIGLGKFEGVLLASDFDDTLVGGSCELSPGNRAALAYFIREGGRFTVATGRARRTFAPYAHTIPLNAPVILSNGALLYDFAAGRTVVDLPLPETAAADLGQLCAVMPQIGVETYHGDDVYIFQPNAFTQRHVERVRTTWTQRDLPDMPQPWSKAVIQADYQSLLTAQKYLLDRWPDRYEVIFSNAVLLECTAKTATKGGMVLKLAQRLGVGREHIYCVGDNQNDIPMLAVSAVPFAPANCAQAVRDWGAVLLSSCEEDCVAQVIQTLDRRY</sequence>
<gene>
    <name evidence="1" type="ORF">L0P79_07025</name>
    <name evidence="2" type="ORF">NE579_02590</name>
</gene>
<dbReference type="NCBIfam" id="TIGR01484">
    <property type="entry name" value="HAD-SF-IIB"/>
    <property type="match status" value="1"/>
</dbReference>
<dbReference type="EMBL" id="JANFYS010000003">
    <property type="protein sequence ID" value="MCQ4769354.1"/>
    <property type="molecule type" value="Genomic_DNA"/>
</dbReference>
<dbReference type="RefSeq" id="WP_094762323.1">
    <property type="nucleotide sequence ID" value="NZ_JAKNJB010000009.1"/>
</dbReference>
<dbReference type="Pfam" id="PF08282">
    <property type="entry name" value="Hydrolase_3"/>
    <property type="match status" value="1"/>
</dbReference>
<dbReference type="SUPFAM" id="SSF56784">
    <property type="entry name" value="HAD-like"/>
    <property type="match status" value="1"/>
</dbReference>
<organism evidence="2 4">
    <name type="scientific">Intestinimonas massiliensis</name>
    <name type="common">ex Afouda et al. 2020</name>
    <dbReference type="NCBI Taxonomy" id="1673721"/>
    <lineage>
        <taxon>Bacteria</taxon>
        <taxon>Bacillati</taxon>
        <taxon>Bacillota</taxon>
        <taxon>Clostridia</taxon>
        <taxon>Eubacteriales</taxon>
        <taxon>Intestinimonas</taxon>
    </lineage>
</organism>
<name>A0AAW5JPM3_9FIRM</name>
<dbReference type="Proteomes" id="UP001200313">
    <property type="component" value="Unassembled WGS sequence"/>
</dbReference>
<dbReference type="AlphaFoldDB" id="A0AAW5JPM3"/>
<dbReference type="GO" id="GO:0016791">
    <property type="term" value="F:phosphatase activity"/>
    <property type="evidence" value="ECO:0007669"/>
    <property type="project" value="UniProtKB-ARBA"/>
</dbReference>
<evidence type="ECO:0000313" key="4">
    <source>
        <dbReference type="Proteomes" id="UP001204562"/>
    </source>
</evidence>
<dbReference type="Gene3D" id="3.40.50.1000">
    <property type="entry name" value="HAD superfamily/HAD-like"/>
    <property type="match status" value="1"/>
</dbReference>
<dbReference type="InterPro" id="IPR036412">
    <property type="entry name" value="HAD-like_sf"/>
</dbReference>
<dbReference type="Gene3D" id="3.30.1240.10">
    <property type="match status" value="1"/>
</dbReference>
<dbReference type="InterPro" id="IPR006379">
    <property type="entry name" value="HAD-SF_hydro_IIB"/>
</dbReference>
<reference evidence="1 3" key="1">
    <citation type="submission" date="2022-01" db="EMBL/GenBank/DDBJ databases">
        <title>Collection of gut derived symbiotic bacterial strains cultured from healthy donors.</title>
        <authorList>
            <person name="Lin H."/>
            <person name="Kohout C."/>
            <person name="Waligurski E."/>
            <person name="Pamer E.G."/>
        </authorList>
    </citation>
    <scope>NUCLEOTIDE SEQUENCE [LARGE SCALE GENOMIC DNA]</scope>
    <source>
        <strain evidence="1 3">DFI.3.7</strain>
    </source>
</reference>
<comment type="caution">
    <text evidence="2">The sequence shown here is derived from an EMBL/GenBank/DDBJ whole genome shotgun (WGS) entry which is preliminary data.</text>
</comment>
<dbReference type="GO" id="GO:0000287">
    <property type="term" value="F:magnesium ion binding"/>
    <property type="evidence" value="ECO:0007669"/>
    <property type="project" value="TreeGrafter"/>
</dbReference>
<evidence type="ECO:0000313" key="1">
    <source>
        <dbReference type="EMBL" id="MCG4526829.1"/>
    </source>
</evidence>
<accession>A0AAW5JPM3</accession>
<dbReference type="EMBL" id="JAKNJB010000009">
    <property type="protein sequence ID" value="MCG4526829.1"/>
    <property type="molecule type" value="Genomic_DNA"/>
</dbReference>
<keyword evidence="2" id="KW-0378">Hydrolase</keyword>
<proteinExistence type="predicted"/>
<dbReference type="PANTHER" id="PTHR10000:SF8">
    <property type="entry name" value="HAD SUPERFAMILY HYDROLASE-LIKE, TYPE 3"/>
    <property type="match status" value="1"/>
</dbReference>
<keyword evidence="3" id="KW-1185">Reference proteome</keyword>
<evidence type="ECO:0000313" key="2">
    <source>
        <dbReference type="EMBL" id="MCQ4769354.1"/>
    </source>
</evidence>
<dbReference type="GO" id="GO:0005829">
    <property type="term" value="C:cytosol"/>
    <property type="evidence" value="ECO:0007669"/>
    <property type="project" value="TreeGrafter"/>
</dbReference>